<evidence type="ECO:0000313" key="3">
    <source>
        <dbReference type="RefSeq" id="XP_026685173.1"/>
    </source>
</evidence>
<keyword evidence="2" id="KW-1185">Reference proteome</keyword>
<dbReference type="GO" id="GO:0051959">
    <property type="term" value="F:dynein light intermediate chain binding"/>
    <property type="evidence" value="ECO:0007669"/>
    <property type="project" value="InterPro"/>
</dbReference>
<gene>
    <name evidence="3" type="primary">LOC113470712</name>
</gene>
<dbReference type="GeneID" id="113470712"/>
<protein>
    <submittedName>
        <fullName evidence="3">Dynein heavy chain 2, axonemal-like</fullName>
    </submittedName>
</protein>
<dbReference type="KEGG" id="dci:113470712"/>
<dbReference type="InterPro" id="IPR013602">
    <property type="entry name" value="Dynein_heavy_linker"/>
</dbReference>
<evidence type="ECO:0000259" key="1">
    <source>
        <dbReference type="Pfam" id="PF08393"/>
    </source>
</evidence>
<dbReference type="Proteomes" id="UP000079169">
    <property type="component" value="Unplaced"/>
</dbReference>
<dbReference type="AlphaFoldDB" id="A0A3Q0JDW1"/>
<proteinExistence type="predicted"/>
<dbReference type="GO" id="GO:0030286">
    <property type="term" value="C:dynein complex"/>
    <property type="evidence" value="ECO:0007669"/>
    <property type="project" value="InterPro"/>
</dbReference>
<dbReference type="GO" id="GO:0045505">
    <property type="term" value="F:dynein intermediate chain binding"/>
    <property type="evidence" value="ECO:0007669"/>
    <property type="project" value="InterPro"/>
</dbReference>
<feature type="domain" description="Dynein heavy chain linker" evidence="1">
    <location>
        <begin position="12"/>
        <end position="139"/>
    </location>
</feature>
<sequence length="157" mass="18983">MFDRGVMEFIALDSELDILDSIWNIASEWTKVLNRYKDVHFSDIDPESIQNDIQAQYKEYTDTLRKYRDKDWQIRDHTFERIQTLWNILPLASLLKTRNIRKRHWNSLRDVMKTEFDETAPEFTLGQIIKLKFQSFAESKNDHSYEKFGTRKKNRLC</sequence>
<dbReference type="InterPro" id="IPR026983">
    <property type="entry name" value="DHC"/>
</dbReference>
<reference evidence="3" key="1">
    <citation type="submission" date="2025-08" db="UniProtKB">
        <authorList>
            <consortium name="RefSeq"/>
        </authorList>
    </citation>
    <scope>IDENTIFICATION</scope>
</reference>
<dbReference type="PANTHER" id="PTHR45703:SF32">
    <property type="entry name" value="DYNEINS HEAVY CHAIN"/>
    <property type="match status" value="1"/>
</dbReference>
<accession>A0A3Q0JDW1</accession>
<dbReference type="Gene3D" id="1.10.287.2620">
    <property type="match status" value="1"/>
</dbReference>
<dbReference type="PaxDb" id="121845-A0A3Q0JDW1"/>
<organism evidence="2 3">
    <name type="scientific">Diaphorina citri</name>
    <name type="common">Asian citrus psyllid</name>
    <dbReference type="NCBI Taxonomy" id="121845"/>
    <lineage>
        <taxon>Eukaryota</taxon>
        <taxon>Metazoa</taxon>
        <taxon>Ecdysozoa</taxon>
        <taxon>Arthropoda</taxon>
        <taxon>Hexapoda</taxon>
        <taxon>Insecta</taxon>
        <taxon>Pterygota</taxon>
        <taxon>Neoptera</taxon>
        <taxon>Paraneoptera</taxon>
        <taxon>Hemiptera</taxon>
        <taxon>Sternorrhyncha</taxon>
        <taxon>Psylloidea</taxon>
        <taxon>Psyllidae</taxon>
        <taxon>Diaphorininae</taxon>
        <taxon>Diaphorina</taxon>
    </lineage>
</organism>
<dbReference type="PANTHER" id="PTHR45703">
    <property type="entry name" value="DYNEIN HEAVY CHAIN"/>
    <property type="match status" value="1"/>
</dbReference>
<dbReference type="STRING" id="121845.A0A3Q0JDW1"/>
<dbReference type="GO" id="GO:0007018">
    <property type="term" value="P:microtubule-based movement"/>
    <property type="evidence" value="ECO:0007669"/>
    <property type="project" value="InterPro"/>
</dbReference>
<name>A0A3Q0JDW1_DIACI</name>
<evidence type="ECO:0000313" key="2">
    <source>
        <dbReference type="Proteomes" id="UP000079169"/>
    </source>
</evidence>
<dbReference type="RefSeq" id="XP_026685173.1">
    <property type="nucleotide sequence ID" value="XM_026829372.1"/>
</dbReference>
<dbReference type="Pfam" id="PF08393">
    <property type="entry name" value="DHC_N2"/>
    <property type="match status" value="1"/>
</dbReference>